<keyword evidence="4 8" id="KW-1003">Cell membrane</keyword>
<dbReference type="OrthoDB" id="7028171at2"/>
<gene>
    <name evidence="9" type="ORF">SAMN05443551_0733</name>
</gene>
<feature type="transmembrane region" description="Helical" evidence="8">
    <location>
        <begin position="6"/>
        <end position="23"/>
    </location>
</feature>
<dbReference type="STRING" id="996342.SAMN05443551_0733"/>
<evidence type="ECO:0000313" key="9">
    <source>
        <dbReference type="EMBL" id="SHG83354.1"/>
    </source>
</evidence>
<evidence type="ECO:0000256" key="6">
    <source>
        <dbReference type="ARBA" id="ARBA00022989"/>
    </source>
</evidence>
<keyword evidence="3" id="KW-0813">Transport</keyword>
<reference evidence="9 10" key="1">
    <citation type="submission" date="2016-11" db="EMBL/GenBank/DDBJ databases">
        <authorList>
            <person name="Jaros S."/>
            <person name="Januszkiewicz K."/>
            <person name="Wedrychowicz H."/>
        </authorList>
    </citation>
    <scope>NUCLEOTIDE SEQUENCE [LARGE SCALE GENOMIC DNA]</scope>
    <source>
        <strain evidence="9 10">DSM 29431</strain>
    </source>
</reference>
<proteinExistence type="inferred from homology"/>
<feature type="transmembrane region" description="Helical" evidence="8">
    <location>
        <begin position="30"/>
        <end position="52"/>
    </location>
</feature>
<dbReference type="EMBL" id="FQXC01000001">
    <property type="protein sequence ID" value="SHG83354.1"/>
    <property type="molecule type" value="Genomic_DNA"/>
</dbReference>
<dbReference type="AlphaFoldDB" id="A0A1M5N1B4"/>
<dbReference type="InterPro" id="IPR052017">
    <property type="entry name" value="TSUP"/>
</dbReference>
<feature type="transmembrane region" description="Helical" evidence="8">
    <location>
        <begin position="196"/>
        <end position="215"/>
    </location>
</feature>
<name>A0A1M5N1B4_9RHOB</name>
<feature type="transmembrane region" description="Helical" evidence="8">
    <location>
        <begin position="97"/>
        <end position="115"/>
    </location>
</feature>
<evidence type="ECO:0000256" key="2">
    <source>
        <dbReference type="ARBA" id="ARBA00009142"/>
    </source>
</evidence>
<organism evidence="9 10">
    <name type="scientific">Marivita hallyeonensis</name>
    <dbReference type="NCBI Taxonomy" id="996342"/>
    <lineage>
        <taxon>Bacteria</taxon>
        <taxon>Pseudomonadati</taxon>
        <taxon>Pseudomonadota</taxon>
        <taxon>Alphaproteobacteria</taxon>
        <taxon>Rhodobacterales</taxon>
        <taxon>Roseobacteraceae</taxon>
        <taxon>Marivita</taxon>
    </lineage>
</organism>
<evidence type="ECO:0000256" key="1">
    <source>
        <dbReference type="ARBA" id="ARBA00004651"/>
    </source>
</evidence>
<evidence type="ECO:0000313" key="10">
    <source>
        <dbReference type="Proteomes" id="UP000184221"/>
    </source>
</evidence>
<evidence type="ECO:0000256" key="5">
    <source>
        <dbReference type="ARBA" id="ARBA00022692"/>
    </source>
</evidence>
<evidence type="ECO:0000256" key="3">
    <source>
        <dbReference type="ARBA" id="ARBA00022448"/>
    </source>
</evidence>
<feature type="transmembrane region" description="Helical" evidence="8">
    <location>
        <begin position="222"/>
        <end position="243"/>
    </location>
</feature>
<feature type="transmembrane region" description="Helical" evidence="8">
    <location>
        <begin position="72"/>
        <end position="90"/>
    </location>
</feature>
<dbReference type="Pfam" id="PF01925">
    <property type="entry name" value="TauE"/>
    <property type="match status" value="1"/>
</dbReference>
<evidence type="ECO:0000256" key="8">
    <source>
        <dbReference type="RuleBase" id="RU363041"/>
    </source>
</evidence>
<keyword evidence="6 8" id="KW-1133">Transmembrane helix</keyword>
<dbReference type="Proteomes" id="UP000184221">
    <property type="component" value="Unassembled WGS sequence"/>
</dbReference>
<dbReference type="GO" id="GO:0005886">
    <property type="term" value="C:plasma membrane"/>
    <property type="evidence" value="ECO:0007669"/>
    <property type="project" value="UniProtKB-SubCell"/>
</dbReference>
<sequence length="244" mass="25343">MLLEEILFPLVAVVILGLAKGGFGGVGAPVALPVMATGIPVETAIGVLLPVLLTMDIVNVVNHRKNADYPTIALALPGAFIGVGLGALMIHILPGKLIGGGIGIIAILFAVHALWSKPLGARGLPRWMALPFGAASGFTSSIAHAGGPPIHIFLLSRGYEQLRFAATSNMFMASVNVLKVWPFFAVGALSAETLRFAIWLVPVAGIAAGLGFVVARRLPKAVFKYTVNGLMILAGIKLILNALS</sequence>
<dbReference type="RefSeq" id="WP_084066086.1">
    <property type="nucleotide sequence ID" value="NZ_FQXC01000001.1"/>
</dbReference>
<dbReference type="PANTHER" id="PTHR30269:SF37">
    <property type="entry name" value="MEMBRANE TRANSPORTER PROTEIN"/>
    <property type="match status" value="1"/>
</dbReference>
<feature type="transmembrane region" description="Helical" evidence="8">
    <location>
        <begin position="162"/>
        <end position="184"/>
    </location>
</feature>
<comment type="subcellular location">
    <subcellularLocation>
        <location evidence="1 8">Cell membrane</location>
        <topology evidence="1 8">Multi-pass membrane protein</topology>
    </subcellularLocation>
</comment>
<accession>A0A1M5N1B4</accession>
<dbReference type="InterPro" id="IPR002781">
    <property type="entry name" value="TM_pro_TauE-like"/>
</dbReference>
<evidence type="ECO:0000256" key="7">
    <source>
        <dbReference type="ARBA" id="ARBA00023136"/>
    </source>
</evidence>
<comment type="similarity">
    <text evidence="2 8">Belongs to the 4-toluene sulfonate uptake permease (TSUP) (TC 2.A.102) family.</text>
</comment>
<keyword evidence="5 8" id="KW-0812">Transmembrane</keyword>
<protein>
    <recommendedName>
        <fullName evidence="8">Probable membrane transporter protein</fullName>
    </recommendedName>
</protein>
<dbReference type="PANTHER" id="PTHR30269">
    <property type="entry name" value="TRANSMEMBRANE PROTEIN YFCA"/>
    <property type="match status" value="1"/>
</dbReference>
<keyword evidence="10" id="KW-1185">Reference proteome</keyword>
<evidence type="ECO:0000256" key="4">
    <source>
        <dbReference type="ARBA" id="ARBA00022475"/>
    </source>
</evidence>
<keyword evidence="7 8" id="KW-0472">Membrane</keyword>